<dbReference type="GO" id="GO:0071555">
    <property type="term" value="P:cell wall organization"/>
    <property type="evidence" value="ECO:0007669"/>
    <property type="project" value="UniProtKB-KW"/>
</dbReference>
<dbReference type="STRING" id="1628148.BI198_01825"/>
<protein>
    <recommendedName>
        <fullName evidence="2">N-acetylmuramoyl-L-alanine amidase</fullName>
        <ecNumber evidence="2">3.5.1.28</ecNumber>
    </recommendedName>
</protein>
<dbReference type="GO" id="GO:0009254">
    <property type="term" value="P:peptidoglycan turnover"/>
    <property type="evidence" value="ECO:0007669"/>
    <property type="project" value="TreeGrafter"/>
</dbReference>
<feature type="domain" description="N-acetylmuramoyl-L-alanine amidase" evidence="5">
    <location>
        <begin position="30"/>
        <end position="186"/>
    </location>
</feature>
<dbReference type="RefSeq" id="WP_070048012.1">
    <property type="nucleotide sequence ID" value="NZ_CBCSDO010000001.1"/>
</dbReference>
<dbReference type="GO" id="GO:0008745">
    <property type="term" value="F:N-acetylmuramoyl-L-alanine amidase activity"/>
    <property type="evidence" value="ECO:0007669"/>
    <property type="project" value="UniProtKB-EC"/>
</dbReference>
<evidence type="ECO:0000313" key="7">
    <source>
        <dbReference type="Proteomes" id="UP000242258"/>
    </source>
</evidence>
<sequence length="199" mass="22203">MSTIDQQGMLIDSKVQLKRFESIEHGNLSSVKAIVVHQTDAPTAQHTFNSYNGGGNGAHFLIGKDGTIYQTASTAKRCYHVGRLIKSKCLTLNKDNCNSVEMAKILAKSWSSQIKAIDNHERQKSYPDRYPVNSDALGIEIVGKHLNDQQYEAVNPLQNESLKWLVAELYCHFGLSGEDVYRHPQVSYKHPGEAKGASW</sequence>
<dbReference type="Pfam" id="PF01510">
    <property type="entry name" value="Amidase_2"/>
    <property type="match status" value="1"/>
</dbReference>
<dbReference type="EC" id="3.5.1.28" evidence="2"/>
<name>A0A1E7Q2P1_9GAMM</name>
<organism evidence="6 7">
    <name type="scientific">Rheinheimera salexigens</name>
    <dbReference type="NCBI Taxonomy" id="1628148"/>
    <lineage>
        <taxon>Bacteria</taxon>
        <taxon>Pseudomonadati</taxon>
        <taxon>Pseudomonadota</taxon>
        <taxon>Gammaproteobacteria</taxon>
        <taxon>Chromatiales</taxon>
        <taxon>Chromatiaceae</taxon>
        <taxon>Rheinheimera</taxon>
    </lineage>
</organism>
<evidence type="ECO:0000256" key="2">
    <source>
        <dbReference type="ARBA" id="ARBA00011901"/>
    </source>
</evidence>
<dbReference type="InterPro" id="IPR051206">
    <property type="entry name" value="NAMLAA_amidase_2"/>
</dbReference>
<evidence type="ECO:0000259" key="5">
    <source>
        <dbReference type="Pfam" id="PF01510"/>
    </source>
</evidence>
<keyword evidence="3" id="KW-0378">Hydrolase</keyword>
<dbReference type="Proteomes" id="UP000242258">
    <property type="component" value="Unassembled WGS sequence"/>
</dbReference>
<proteinExistence type="predicted"/>
<evidence type="ECO:0000313" key="6">
    <source>
        <dbReference type="EMBL" id="OEY68445.1"/>
    </source>
</evidence>
<comment type="caution">
    <text evidence="6">The sequence shown here is derived from an EMBL/GenBank/DDBJ whole genome shotgun (WGS) entry which is preliminary data.</text>
</comment>
<dbReference type="CDD" id="cd06583">
    <property type="entry name" value="PGRP"/>
    <property type="match status" value="1"/>
</dbReference>
<evidence type="ECO:0000256" key="4">
    <source>
        <dbReference type="ARBA" id="ARBA00023316"/>
    </source>
</evidence>
<dbReference type="Gene3D" id="3.40.80.10">
    <property type="entry name" value="Peptidoglycan recognition protein-like"/>
    <property type="match status" value="1"/>
</dbReference>
<dbReference type="InterPro" id="IPR036505">
    <property type="entry name" value="Amidase/PGRP_sf"/>
</dbReference>
<dbReference type="InterPro" id="IPR002502">
    <property type="entry name" value="Amidase_domain"/>
</dbReference>
<dbReference type="PANTHER" id="PTHR30417:SF1">
    <property type="entry name" value="N-ACETYLMURAMOYL-L-ALANINE AMIDASE AMID"/>
    <property type="match status" value="1"/>
</dbReference>
<keyword evidence="7" id="KW-1185">Reference proteome</keyword>
<dbReference type="PANTHER" id="PTHR30417">
    <property type="entry name" value="N-ACETYLMURAMOYL-L-ALANINE AMIDASE AMID"/>
    <property type="match status" value="1"/>
</dbReference>
<gene>
    <name evidence="6" type="ORF">BI198_01825</name>
</gene>
<accession>A0A1E7Q2P1</accession>
<dbReference type="GO" id="GO:0009253">
    <property type="term" value="P:peptidoglycan catabolic process"/>
    <property type="evidence" value="ECO:0007669"/>
    <property type="project" value="InterPro"/>
</dbReference>
<dbReference type="OrthoDB" id="8844265at2"/>
<dbReference type="EMBL" id="MKEK01000001">
    <property type="protein sequence ID" value="OEY68445.1"/>
    <property type="molecule type" value="Genomic_DNA"/>
</dbReference>
<evidence type="ECO:0000256" key="3">
    <source>
        <dbReference type="ARBA" id="ARBA00022801"/>
    </source>
</evidence>
<reference evidence="7" key="1">
    <citation type="submission" date="2016-09" db="EMBL/GenBank/DDBJ databases">
        <authorList>
            <person name="Wan X."/>
            <person name="Hou S."/>
        </authorList>
    </citation>
    <scope>NUCLEOTIDE SEQUENCE [LARGE SCALE GENOMIC DNA]</scope>
    <source>
        <strain evidence="7">KH87</strain>
    </source>
</reference>
<keyword evidence="4" id="KW-0961">Cell wall biogenesis/degradation</keyword>
<dbReference type="SUPFAM" id="SSF55846">
    <property type="entry name" value="N-acetylmuramoyl-L-alanine amidase-like"/>
    <property type="match status" value="1"/>
</dbReference>
<evidence type="ECO:0000256" key="1">
    <source>
        <dbReference type="ARBA" id="ARBA00001561"/>
    </source>
</evidence>
<comment type="catalytic activity">
    <reaction evidence="1">
        <text>Hydrolyzes the link between N-acetylmuramoyl residues and L-amino acid residues in certain cell-wall glycopeptides.</text>
        <dbReference type="EC" id="3.5.1.28"/>
    </reaction>
</comment>
<dbReference type="AlphaFoldDB" id="A0A1E7Q2P1"/>